<gene>
    <name evidence="2" type="ORF">E0L32_011193</name>
</gene>
<sequence>MKFAPVSALTMAVLPTAFAAPVAAPSLEQSPNVNALTERQVQIWVWACDTDNFTGNCGAVQNINLNQCYSWSSLFPGIGNGSFKTNGNVLFYDGGGCSGTHSNRVCNTEISRHDYWYDHTQSISSFSTMAACDH</sequence>
<evidence type="ECO:0000313" key="2">
    <source>
        <dbReference type="EMBL" id="TPX19120.1"/>
    </source>
</evidence>
<dbReference type="Proteomes" id="UP000319257">
    <property type="component" value="Unassembled WGS sequence"/>
</dbReference>
<dbReference type="EMBL" id="SKBQ01000100">
    <property type="protein sequence ID" value="TPX19120.1"/>
    <property type="molecule type" value="Genomic_DNA"/>
</dbReference>
<name>A0A507BQL5_9PEZI</name>
<feature type="signal peptide" evidence="1">
    <location>
        <begin position="1"/>
        <end position="19"/>
    </location>
</feature>
<evidence type="ECO:0000313" key="3">
    <source>
        <dbReference type="Proteomes" id="UP000319257"/>
    </source>
</evidence>
<dbReference type="GeneID" id="41978640"/>
<feature type="chain" id="PRO_5021342493" evidence="1">
    <location>
        <begin position="20"/>
        <end position="134"/>
    </location>
</feature>
<organism evidence="2 3">
    <name type="scientific">Thyridium curvatum</name>
    <dbReference type="NCBI Taxonomy" id="1093900"/>
    <lineage>
        <taxon>Eukaryota</taxon>
        <taxon>Fungi</taxon>
        <taxon>Dikarya</taxon>
        <taxon>Ascomycota</taxon>
        <taxon>Pezizomycotina</taxon>
        <taxon>Sordariomycetes</taxon>
        <taxon>Sordariomycetidae</taxon>
        <taxon>Thyridiales</taxon>
        <taxon>Thyridiaceae</taxon>
        <taxon>Thyridium</taxon>
    </lineage>
</organism>
<dbReference type="OrthoDB" id="10382487at2759"/>
<dbReference type="AlphaFoldDB" id="A0A507BQL5"/>
<accession>A0A507BQL5</accession>
<dbReference type="RefSeq" id="XP_031000831.1">
    <property type="nucleotide sequence ID" value="XM_031133896.1"/>
</dbReference>
<evidence type="ECO:0000256" key="1">
    <source>
        <dbReference type="SAM" id="SignalP"/>
    </source>
</evidence>
<protein>
    <submittedName>
        <fullName evidence="2">Uncharacterized protein</fullName>
    </submittedName>
</protein>
<keyword evidence="3" id="KW-1185">Reference proteome</keyword>
<proteinExistence type="predicted"/>
<reference evidence="2 3" key="1">
    <citation type="submission" date="2019-06" db="EMBL/GenBank/DDBJ databases">
        <title>Draft genome sequence of the filamentous fungus Phialemoniopsis curvata isolated from diesel fuel.</title>
        <authorList>
            <person name="Varaljay V.A."/>
            <person name="Lyon W.J."/>
            <person name="Crouch A.L."/>
            <person name="Drake C.E."/>
            <person name="Hollomon J.M."/>
            <person name="Nadeau L.J."/>
            <person name="Nunn H.S."/>
            <person name="Stevenson B.S."/>
            <person name="Bojanowski C.L."/>
            <person name="Crookes-Goodson W.J."/>
        </authorList>
    </citation>
    <scope>NUCLEOTIDE SEQUENCE [LARGE SCALE GENOMIC DNA]</scope>
    <source>
        <strain evidence="2 3">D216</strain>
    </source>
</reference>
<dbReference type="InParanoid" id="A0A507BQL5"/>
<comment type="caution">
    <text evidence="2">The sequence shown here is derived from an EMBL/GenBank/DDBJ whole genome shotgun (WGS) entry which is preliminary data.</text>
</comment>
<keyword evidence="1" id="KW-0732">Signal</keyword>